<protein>
    <submittedName>
        <fullName evidence="3">Uncharacterized protein</fullName>
    </submittedName>
</protein>
<accession>A0A915JI82</accession>
<sequence>MVFGTKTFRRFCQMVIDQKRFSRNLDDLMIETQDEKSCVVTEDDDDMDNSSLIDKADSSA</sequence>
<name>A0A915JI82_ROMCU</name>
<evidence type="ECO:0000256" key="1">
    <source>
        <dbReference type="SAM" id="MobiDB-lite"/>
    </source>
</evidence>
<evidence type="ECO:0000313" key="3">
    <source>
        <dbReference type="WBParaSite" id="nRc.2.0.1.t25801-RA"/>
    </source>
</evidence>
<dbReference type="Proteomes" id="UP000887565">
    <property type="component" value="Unplaced"/>
</dbReference>
<reference evidence="3" key="1">
    <citation type="submission" date="2022-11" db="UniProtKB">
        <authorList>
            <consortium name="WormBaseParasite"/>
        </authorList>
    </citation>
    <scope>IDENTIFICATION</scope>
</reference>
<evidence type="ECO:0000313" key="2">
    <source>
        <dbReference type="Proteomes" id="UP000887565"/>
    </source>
</evidence>
<keyword evidence="2" id="KW-1185">Reference proteome</keyword>
<dbReference type="WBParaSite" id="nRc.2.0.1.t25801-RA">
    <property type="protein sequence ID" value="nRc.2.0.1.t25801-RA"/>
    <property type="gene ID" value="nRc.2.0.1.g25801"/>
</dbReference>
<organism evidence="2 3">
    <name type="scientific">Romanomermis culicivorax</name>
    <name type="common">Nematode worm</name>
    <dbReference type="NCBI Taxonomy" id="13658"/>
    <lineage>
        <taxon>Eukaryota</taxon>
        <taxon>Metazoa</taxon>
        <taxon>Ecdysozoa</taxon>
        <taxon>Nematoda</taxon>
        <taxon>Enoplea</taxon>
        <taxon>Dorylaimia</taxon>
        <taxon>Mermithida</taxon>
        <taxon>Mermithoidea</taxon>
        <taxon>Mermithidae</taxon>
        <taxon>Romanomermis</taxon>
    </lineage>
</organism>
<feature type="region of interest" description="Disordered" evidence="1">
    <location>
        <begin position="41"/>
        <end position="60"/>
    </location>
</feature>
<dbReference type="AlphaFoldDB" id="A0A915JI82"/>
<proteinExistence type="predicted"/>